<proteinExistence type="inferred from homology"/>
<accession>A0A5J4U6U6</accession>
<dbReference type="PROSITE" id="PS50011">
    <property type="entry name" value="PROTEIN_KINASE_DOM"/>
    <property type="match status" value="1"/>
</dbReference>
<dbReference type="InterPro" id="IPR011009">
    <property type="entry name" value="Kinase-like_dom_sf"/>
</dbReference>
<organism evidence="9 10">
    <name type="scientific">Streblomastix strix</name>
    <dbReference type="NCBI Taxonomy" id="222440"/>
    <lineage>
        <taxon>Eukaryota</taxon>
        <taxon>Metamonada</taxon>
        <taxon>Preaxostyla</taxon>
        <taxon>Oxymonadida</taxon>
        <taxon>Streblomastigidae</taxon>
        <taxon>Streblomastix</taxon>
    </lineage>
</organism>
<dbReference type="PROSITE" id="PS00107">
    <property type="entry name" value="PROTEIN_KINASE_ATP"/>
    <property type="match status" value="1"/>
</dbReference>
<evidence type="ECO:0000256" key="3">
    <source>
        <dbReference type="ARBA" id="ARBA00022741"/>
    </source>
</evidence>
<keyword evidence="5 6" id="KW-0067">ATP-binding</keyword>
<dbReference type="GO" id="GO:0005524">
    <property type="term" value="F:ATP binding"/>
    <property type="evidence" value="ECO:0007669"/>
    <property type="project" value="UniProtKB-UniRule"/>
</dbReference>
<comment type="caution">
    <text evidence="9">The sequence shown here is derived from an EMBL/GenBank/DDBJ whole genome shotgun (WGS) entry which is preliminary data.</text>
</comment>
<dbReference type="GO" id="GO:0005737">
    <property type="term" value="C:cytoplasm"/>
    <property type="evidence" value="ECO:0007669"/>
    <property type="project" value="TreeGrafter"/>
</dbReference>
<dbReference type="Gene3D" id="3.30.200.20">
    <property type="entry name" value="Phosphorylase Kinase, domain 1"/>
    <property type="match status" value="1"/>
</dbReference>
<evidence type="ECO:0000259" key="8">
    <source>
        <dbReference type="PROSITE" id="PS50011"/>
    </source>
</evidence>
<keyword evidence="2" id="KW-0808">Transferase</keyword>
<evidence type="ECO:0000256" key="5">
    <source>
        <dbReference type="ARBA" id="ARBA00022840"/>
    </source>
</evidence>
<dbReference type="PANTHER" id="PTHR24058">
    <property type="entry name" value="DUAL SPECIFICITY PROTEIN KINASE"/>
    <property type="match status" value="1"/>
</dbReference>
<dbReference type="InterPro" id="IPR017441">
    <property type="entry name" value="Protein_kinase_ATP_BS"/>
</dbReference>
<dbReference type="InterPro" id="IPR000719">
    <property type="entry name" value="Prot_kinase_dom"/>
</dbReference>
<evidence type="ECO:0000256" key="4">
    <source>
        <dbReference type="ARBA" id="ARBA00022777"/>
    </source>
</evidence>
<dbReference type="AlphaFoldDB" id="A0A5J4U6U6"/>
<keyword evidence="3 6" id="KW-0547">Nucleotide-binding</keyword>
<dbReference type="PANTHER" id="PTHR24058:SF17">
    <property type="entry name" value="HOMEODOMAIN INTERACTING PROTEIN KINASE, ISOFORM D"/>
    <property type="match status" value="1"/>
</dbReference>
<dbReference type="GO" id="GO:0004713">
    <property type="term" value="F:protein tyrosine kinase activity"/>
    <property type="evidence" value="ECO:0007669"/>
    <property type="project" value="TreeGrafter"/>
</dbReference>
<protein>
    <submittedName>
        <fullName evidence="9">Putative Serine/threonine-protein kinase ppk15</fullName>
    </submittedName>
</protein>
<dbReference type="SUPFAM" id="SSF56112">
    <property type="entry name" value="Protein kinase-like (PK-like)"/>
    <property type="match status" value="1"/>
</dbReference>
<dbReference type="InterPro" id="IPR008271">
    <property type="entry name" value="Ser/Thr_kinase_AS"/>
</dbReference>
<dbReference type="GO" id="GO:0004674">
    <property type="term" value="F:protein serine/threonine kinase activity"/>
    <property type="evidence" value="ECO:0007669"/>
    <property type="project" value="UniProtKB-KW"/>
</dbReference>
<sequence>MSESKPITINSTTKATIFLVELYQKCQPFNAYTRKIRDLGKILTQPSDGFRNDGYDNINSDYILHIGDIIMPYPSPPGIQIIRYQVEALLGQGSFGQVVRCLNLHTRTLVAIKIVKNLPAYTIQAKYESKILRILRNSDKKGTRHVIRFFEDFSFRGHVCFVTELLGDSLYSKIRAGKFCGFPLQMISAIMQQLLDACSMISDLQLIHCDLKPENILIDQALPSISVIDFGSAVGEEQPIYTYIQSRYYRAPEILAGWKYNSRIDMWSIGCIAAELFLGYPIFPGGSEYDQICRIFNMIGPFPSDIVYEGTNFTKYFEKTGINANNIAAKDERKFDINSILYLTKKKAPVFQGDGYRLITLDEFKRV</sequence>
<feature type="domain" description="Protein kinase" evidence="8">
    <location>
        <begin position="84"/>
        <end position="367"/>
    </location>
</feature>
<gene>
    <name evidence="9" type="ORF">EZS28_038425</name>
</gene>
<evidence type="ECO:0000256" key="1">
    <source>
        <dbReference type="ARBA" id="ARBA00022527"/>
    </source>
</evidence>
<dbReference type="InterPro" id="IPR050494">
    <property type="entry name" value="Ser_Thr_dual-spec_kinase"/>
</dbReference>
<evidence type="ECO:0000313" key="9">
    <source>
        <dbReference type="EMBL" id="KAA6366048.1"/>
    </source>
</evidence>
<dbReference type="PROSITE" id="PS00108">
    <property type="entry name" value="PROTEIN_KINASE_ST"/>
    <property type="match status" value="1"/>
</dbReference>
<reference evidence="9 10" key="1">
    <citation type="submission" date="2019-03" db="EMBL/GenBank/DDBJ databases">
        <title>Single cell metagenomics reveals metabolic interactions within the superorganism composed of flagellate Streblomastix strix and complex community of Bacteroidetes bacteria on its surface.</title>
        <authorList>
            <person name="Treitli S.C."/>
            <person name="Kolisko M."/>
            <person name="Husnik F."/>
            <person name="Keeling P."/>
            <person name="Hampl V."/>
        </authorList>
    </citation>
    <scope>NUCLEOTIDE SEQUENCE [LARGE SCALE GENOMIC DNA]</scope>
    <source>
        <strain evidence="9">ST1C</strain>
    </source>
</reference>
<keyword evidence="4 9" id="KW-0418">Kinase</keyword>
<dbReference type="Proteomes" id="UP000324800">
    <property type="component" value="Unassembled WGS sequence"/>
</dbReference>
<feature type="binding site" evidence="6">
    <location>
        <position position="113"/>
    </location>
    <ligand>
        <name>ATP</name>
        <dbReference type="ChEBI" id="CHEBI:30616"/>
    </ligand>
</feature>
<comment type="similarity">
    <text evidence="7">Belongs to the protein kinase superfamily.</text>
</comment>
<dbReference type="OrthoDB" id="9332038at2759"/>
<evidence type="ECO:0000256" key="7">
    <source>
        <dbReference type="RuleBase" id="RU000304"/>
    </source>
</evidence>
<dbReference type="EMBL" id="SNRW01019789">
    <property type="protein sequence ID" value="KAA6366048.1"/>
    <property type="molecule type" value="Genomic_DNA"/>
</dbReference>
<dbReference type="Gene3D" id="1.10.510.10">
    <property type="entry name" value="Transferase(Phosphotransferase) domain 1"/>
    <property type="match status" value="1"/>
</dbReference>
<name>A0A5J4U6U6_9EUKA</name>
<dbReference type="SMART" id="SM00220">
    <property type="entry name" value="S_TKc"/>
    <property type="match status" value="1"/>
</dbReference>
<dbReference type="Pfam" id="PF00069">
    <property type="entry name" value="Pkinase"/>
    <property type="match status" value="1"/>
</dbReference>
<keyword evidence="1 7" id="KW-0723">Serine/threonine-protein kinase</keyword>
<evidence type="ECO:0000256" key="2">
    <source>
        <dbReference type="ARBA" id="ARBA00022679"/>
    </source>
</evidence>
<evidence type="ECO:0000256" key="6">
    <source>
        <dbReference type="PROSITE-ProRule" id="PRU10141"/>
    </source>
</evidence>
<evidence type="ECO:0000313" key="10">
    <source>
        <dbReference type="Proteomes" id="UP000324800"/>
    </source>
</evidence>